<keyword evidence="2" id="KW-1185">Reference proteome</keyword>
<comment type="caution">
    <text evidence="1">The sequence shown here is derived from an EMBL/GenBank/DDBJ whole genome shotgun (WGS) entry which is preliminary data.</text>
</comment>
<accession>A0A225UEW5</accession>
<dbReference type="PANTHER" id="PTHR33129">
    <property type="entry name" value="PROTEIN KINASE DOMAIN-CONTAINING PROTEIN-RELATED"/>
    <property type="match status" value="1"/>
</dbReference>
<dbReference type="InterPro" id="IPR052980">
    <property type="entry name" value="Crinkler_effector"/>
</dbReference>
<dbReference type="PANTHER" id="PTHR33129:SF3">
    <property type="entry name" value="HOT SPOT (RHS) PROTEIN, PUTATIVE-RELATED"/>
    <property type="match status" value="1"/>
</dbReference>
<evidence type="ECO:0000313" key="2">
    <source>
        <dbReference type="Proteomes" id="UP000198211"/>
    </source>
</evidence>
<dbReference type="OrthoDB" id="434211at2759"/>
<dbReference type="AlphaFoldDB" id="A0A225UEW5"/>
<feature type="non-terminal residue" evidence="1">
    <location>
        <position position="251"/>
    </location>
</feature>
<protein>
    <submittedName>
        <fullName evidence="1">Crinkler (CRN)</fullName>
    </submittedName>
</protein>
<reference evidence="2" key="1">
    <citation type="submission" date="2017-03" db="EMBL/GenBank/DDBJ databases">
        <title>Phytopthora megakarya and P. palmivora, two closely related causual agents of cacao black pod achieved similar genome size and gene model numbers by different mechanisms.</title>
        <authorList>
            <person name="Ali S."/>
            <person name="Shao J."/>
            <person name="Larry D.J."/>
            <person name="Kronmiller B."/>
            <person name="Shen D."/>
            <person name="Strem M.D."/>
            <person name="Melnick R.L."/>
            <person name="Guiltinan M.J."/>
            <person name="Tyler B.M."/>
            <person name="Meinhardt L.W."/>
            <person name="Bailey B.A."/>
        </authorList>
    </citation>
    <scope>NUCLEOTIDE SEQUENCE [LARGE SCALE GENOMIC DNA]</scope>
    <source>
        <strain evidence="2">zdho120</strain>
    </source>
</reference>
<evidence type="ECO:0000313" key="1">
    <source>
        <dbReference type="EMBL" id="OWY91614.1"/>
    </source>
</evidence>
<sequence>MPLWTGEELAKIAPMYPSAADVWQNRFECLGGVPRLVLQDIRKDPQELLTNACTSCSLDDCIMLVSIDSEISSKTKISLIHIHSQEPYQDDEVAYASDLAMSVIARTKWVSDRAKLQQLFAVLATSDGNRLVQALCGYIFEPYCMNLLEQGGTFTYRELLSGKQVRSRKVSKRKRRHRNNRDSAVIAASANNDCEKKHDIKGGAAEDLAKLGWQSTVLFASTALYYEEFTKKTPQTIKQFGILIPYPDQVN</sequence>
<organism evidence="1 2">
    <name type="scientific">Phytophthora megakarya</name>
    <dbReference type="NCBI Taxonomy" id="4795"/>
    <lineage>
        <taxon>Eukaryota</taxon>
        <taxon>Sar</taxon>
        <taxon>Stramenopiles</taxon>
        <taxon>Oomycota</taxon>
        <taxon>Peronosporomycetes</taxon>
        <taxon>Peronosporales</taxon>
        <taxon>Peronosporaceae</taxon>
        <taxon>Phytophthora</taxon>
    </lineage>
</organism>
<proteinExistence type="predicted"/>
<name>A0A225UEW5_9STRA</name>
<dbReference type="EMBL" id="NBNE01019824">
    <property type="protein sequence ID" value="OWY91614.1"/>
    <property type="molecule type" value="Genomic_DNA"/>
</dbReference>
<dbReference type="Proteomes" id="UP000198211">
    <property type="component" value="Unassembled WGS sequence"/>
</dbReference>
<gene>
    <name evidence="1" type="ORF">PHMEG_00039727</name>
</gene>